<organism evidence="1 2">
    <name type="scientific">Linum trigynum</name>
    <dbReference type="NCBI Taxonomy" id="586398"/>
    <lineage>
        <taxon>Eukaryota</taxon>
        <taxon>Viridiplantae</taxon>
        <taxon>Streptophyta</taxon>
        <taxon>Embryophyta</taxon>
        <taxon>Tracheophyta</taxon>
        <taxon>Spermatophyta</taxon>
        <taxon>Magnoliopsida</taxon>
        <taxon>eudicotyledons</taxon>
        <taxon>Gunneridae</taxon>
        <taxon>Pentapetalae</taxon>
        <taxon>rosids</taxon>
        <taxon>fabids</taxon>
        <taxon>Malpighiales</taxon>
        <taxon>Linaceae</taxon>
        <taxon>Linum</taxon>
    </lineage>
</organism>
<dbReference type="AlphaFoldDB" id="A0AAV2GUW0"/>
<keyword evidence="2" id="KW-1185">Reference proteome</keyword>
<evidence type="ECO:0000313" key="2">
    <source>
        <dbReference type="Proteomes" id="UP001497516"/>
    </source>
</evidence>
<gene>
    <name evidence="1" type="ORF">LTRI10_LOCUS53269</name>
</gene>
<accession>A0AAV2GUW0</accession>
<dbReference type="EMBL" id="OZ034822">
    <property type="protein sequence ID" value="CAL1414082.1"/>
    <property type="molecule type" value="Genomic_DNA"/>
</dbReference>
<name>A0AAV2GUW0_9ROSI</name>
<dbReference type="Proteomes" id="UP001497516">
    <property type="component" value="Chromosome 9"/>
</dbReference>
<protein>
    <submittedName>
        <fullName evidence="1">Uncharacterized protein</fullName>
    </submittedName>
</protein>
<evidence type="ECO:0000313" key="1">
    <source>
        <dbReference type="EMBL" id="CAL1414082.1"/>
    </source>
</evidence>
<proteinExistence type="predicted"/>
<reference evidence="1 2" key="1">
    <citation type="submission" date="2024-04" db="EMBL/GenBank/DDBJ databases">
        <authorList>
            <person name="Fracassetti M."/>
        </authorList>
    </citation>
    <scope>NUCLEOTIDE SEQUENCE [LARGE SCALE GENOMIC DNA]</scope>
</reference>
<sequence>MNNKERTSLLPQRLLLPLTIGGDGGGLLRRRKRRLLLSSSSAACSSSPLGQFNVVVGGRSNKPSSPSQP</sequence>